<protein>
    <submittedName>
        <fullName evidence="5">Metalloregulator ArsR/SmtB family transcription factor</fullName>
    </submittedName>
</protein>
<keyword evidence="1" id="KW-0805">Transcription regulation</keyword>
<dbReference type="GO" id="GO:0003700">
    <property type="term" value="F:DNA-binding transcription factor activity"/>
    <property type="evidence" value="ECO:0007669"/>
    <property type="project" value="InterPro"/>
</dbReference>
<dbReference type="RefSeq" id="WP_133076221.1">
    <property type="nucleotide sequence ID" value="NZ_DYTS01000501.1"/>
</dbReference>
<sequence length="116" mass="13296">MCEQQQKRLRLHVDAAVRAIAHPLRREILKWLKAPQLYFPLQEWDVERGISVGQITQRCGLSQSTVSQHLSVLKQAGLVDACRTGPFHFYRRNEAAIEALAKSLQDQLQNQPGRPR</sequence>
<dbReference type="NCBIfam" id="NF033788">
    <property type="entry name" value="HTH_metalloreg"/>
    <property type="match status" value="1"/>
</dbReference>
<dbReference type="InterPro" id="IPR011991">
    <property type="entry name" value="ArsR-like_HTH"/>
</dbReference>
<gene>
    <name evidence="5" type="ORF">K8W20_29980</name>
</gene>
<name>A0A921NMY4_9PSED</name>
<comment type="caution">
    <text evidence="5">The sequence shown here is derived from an EMBL/GenBank/DDBJ whole genome shotgun (WGS) entry which is preliminary data.</text>
</comment>
<dbReference type="EMBL" id="DYTS01000501">
    <property type="protein sequence ID" value="HJH22912.1"/>
    <property type="molecule type" value="Genomic_DNA"/>
</dbReference>
<dbReference type="Gene3D" id="1.10.10.10">
    <property type="entry name" value="Winged helix-like DNA-binding domain superfamily/Winged helix DNA-binding domain"/>
    <property type="match status" value="1"/>
</dbReference>
<organism evidence="5 6">
    <name type="scientific">Pseudomonas lactis</name>
    <dbReference type="NCBI Taxonomy" id="1615674"/>
    <lineage>
        <taxon>Bacteria</taxon>
        <taxon>Pseudomonadati</taxon>
        <taxon>Pseudomonadota</taxon>
        <taxon>Gammaproteobacteria</taxon>
        <taxon>Pseudomonadales</taxon>
        <taxon>Pseudomonadaceae</taxon>
        <taxon>Pseudomonas</taxon>
    </lineage>
</organism>
<dbReference type="AlphaFoldDB" id="A0A921NMY4"/>
<evidence type="ECO:0000313" key="6">
    <source>
        <dbReference type="Proteomes" id="UP000752172"/>
    </source>
</evidence>
<dbReference type="InterPro" id="IPR051081">
    <property type="entry name" value="HTH_MetalResp_TranReg"/>
</dbReference>
<dbReference type="InterPro" id="IPR001845">
    <property type="entry name" value="HTH_ArsR_DNA-bd_dom"/>
</dbReference>
<reference evidence="5" key="1">
    <citation type="journal article" date="2021" name="PeerJ">
        <title>Extensive microbial diversity within the chicken gut microbiome revealed by metagenomics and culture.</title>
        <authorList>
            <person name="Gilroy R."/>
            <person name="Ravi A."/>
            <person name="Getino M."/>
            <person name="Pursley I."/>
            <person name="Horton D.L."/>
            <person name="Alikhan N.F."/>
            <person name="Baker D."/>
            <person name="Gharbi K."/>
            <person name="Hall N."/>
            <person name="Watson M."/>
            <person name="Adriaenssens E.M."/>
            <person name="Foster-Nyarko E."/>
            <person name="Jarju S."/>
            <person name="Secka A."/>
            <person name="Antonio M."/>
            <person name="Oren A."/>
            <person name="Chaudhuri R.R."/>
            <person name="La Ragione R."/>
            <person name="Hildebrand F."/>
            <person name="Pallen M.J."/>
        </authorList>
    </citation>
    <scope>NUCLEOTIDE SEQUENCE</scope>
    <source>
        <strain evidence="5">ChiSjej2B20-17149</strain>
    </source>
</reference>
<dbReference type="SMART" id="SM00418">
    <property type="entry name" value="HTH_ARSR"/>
    <property type="match status" value="1"/>
</dbReference>
<keyword evidence="2" id="KW-0238">DNA-binding</keyword>
<evidence type="ECO:0000313" key="5">
    <source>
        <dbReference type="EMBL" id="HJH22912.1"/>
    </source>
</evidence>
<proteinExistence type="predicted"/>
<accession>A0A921NMY4</accession>
<evidence type="ECO:0000259" key="4">
    <source>
        <dbReference type="PROSITE" id="PS50987"/>
    </source>
</evidence>
<evidence type="ECO:0000256" key="1">
    <source>
        <dbReference type="ARBA" id="ARBA00023015"/>
    </source>
</evidence>
<evidence type="ECO:0000256" key="2">
    <source>
        <dbReference type="ARBA" id="ARBA00023125"/>
    </source>
</evidence>
<dbReference type="Proteomes" id="UP000752172">
    <property type="component" value="Unassembled WGS sequence"/>
</dbReference>
<dbReference type="SUPFAM" id="SSF46785">
    <property type="entry name" value="Winged helix' DNA-binding domain"/>
    <property type="match status" value="1"/>
</dbReference>
<dbReference type="GO" id="GO:0003677">
    <property type="term" value="F:DNA binding"/>
    <property type="evidence" value="ECO:0007669"/>
    <property type="project" value="UniProtKB-KW"/>
</dbReference>
<reference evidence="5" key="2">
    <citation type="submission" date="2021-09" db="EMBL/GenBank/DDBJ databases">
        <authorList>
            <person name="Gilroy R."/>
        </authorList>
    </citation>
    <scope>NUCLEOTIDE SEQUENCE</scope>
    <source>
        <strain evidence="5">ChiSjej2B20-17149</strain>
    </source>
</reference>
<dbReference type="Pfam" id="PF12840">
    <property type="entry name" value="HTH_20"/>
    <property type="match status" value="1"/>
</dbReference>
<dbReference type="PROSITE" id="PS50987">
    <property type="entry name" value="HTH_ARSR_2"/>
    <property type="match status" value="1"/>
</dbReference>
<feature type="domain" description="HTH arsR-type" evidence="4">
    <location>
        <begin position="5"/>
        <end position="112"/>
    </location>
</feature>
<dbReference type="InterPro" id="IPR036388">
    <property type="entry name" value="WH-like_DNA-bd_sf"/>
</dbReference>
<dbReference type="PANTHER" id="PTHR33154:SF33">
    <property type="entry name" value="TRANSCRIPTIONAL REPRESSOR SDPR"/>
    <property type="match status" value="1"/>
</dbReference>
<evidence type="ECO:0000256" key="3">
    <source>
        <dbReference type="ARBA" id="ARBA00023163"/>
    </source>
</evidence>
<dbReference type="CDD" id="cd00090">
    <property type="entry name" value="HTH_ARSR"/>
    <property type="match status" value="1"/>
</dbReference>
<dbReference type="InterPro" id="IPR036390">
    <property type="entry name" value="WH_DNA-bd_sf"/>
</dbReference>
<keyword evidence="3" id="KW-0804">Transcription</keyword>
<dbReference type="PANTHER" id="PTHR33154">
    <property type="entry name" value="TRANSCRIPTIONAL REGULATOR, ARSR FAMILY"/>
    <property type="match status" value="1"/>
</dbReference>